<dbReference type="PANTHER" id="PTHR24346">
    <property type="entry name" value="MAP/MICROTUBULE AFFINITY-REGULATING KINASE"/>
    <property type="match status" value="1"/>
</dbReference>
<gene>
    <name evidence="4" type="ORF">BO82DRAFT_349348</name>
</gene>
<dbReference type="OrthoDB" id="6513151at2759"/>
<dbReference type="VEuPathDB" id="FungiDB:BO82DRAFT_349348"/>
<dbReference type="InterPro" id="IPR008271">
    <property type="entry name" value="Ser/Thr_kinase_AS"/>
</dbReference>
<dbReference type="AlphaFoldDB" id="A0A319BVN5"/>
<feature type="domain" description="Protein kinase" evidence="3">
    <location>
        <begin position="1"/>
        <end position="280"/>
    </location>
</feature>
<name>A0A319BVN5_9EURO</name>
<dbReference type="GO" id="GO:0004674">
    <property type="term" value="F:protein serine/threonine kinase activity"/>
    <property type="evidence" value="ECO:0007669"/>
    <property type="project" value="TreeGrafter"/>
</dbReference>
<dbReference type="SUPFAM" id="SSF56112">
    <property type="entry name" value="Protein kinase-like (PK-like)"/>
    <property type="match status" value="1"/>
</dbReference>
<dbReference type="GO" id="GO:0035556">
    <property type="term" value="P:intracellular signal transduction"/>
    <property type="evidence" value="ECO:0007669"/>
    <property type="project" value="TreeGrafter"/>
</dbReference>
<reference evidence="4 5" key="1">
    <citation type="submission" date="2016-12" db="EMBL/GenBank/DDBJ databases">
        <title>The genomes of Aspergillus section Nigri reveals drivers in fungal speciation.</title>
        <authorList>
            <consortium name="DOE Joint Genome Institute"/>
            <person name="Vesth T.C."/>
            <person name="Nybo J."/>
            <person name="Theobald S."/>
            <person name="Brandl J."/>
            <person name="Frisvad J.C."/>
            <person name="Nielsen K.F."/>
            <person name="Lyhne E.K."/>
            <person name="Kogle M.E."/>
            <person name="Kuo A."/>
            <person name="Riley R."/>
            <person name="Clum A."/>
            <person name="Nolan M."/>
            <person name="Lipzen A."/>
            <person name="Salamov A."/>
            <person name="Henrissat B."/>
            <person name="Wiebenga A."/>
            <person name="De Vries R.P."/>
            <person name="Grigoriev I.V."/>
            <person name="Mortensen U.H."/>
            <person name="Andersen M.R."/>
            <person name="Baker S.E."/>
        </authorList>
    </citation>
    <scope>NUCLEOTIDE SEQUENCE [LARGE SCALE GENOMIC DNA]</scope>
    <source>
        <strain evidence="4 5">CBS 121591</strain>
    </source>
</reference>
<dbReference type="PROSITE" id="PS00108">
    <property type="entry name" value="PROTEIN_KINASE_ST"/>
    <property type="match status" value="1"/>
</dbReference>
<keyword evidence="5" id="KW-1185">Reference proteome</keyword>
<organism evidence="4 5">
    <name type="scientific">Aspergillus uvarum CBS 121591</name>
    <dbReference type="NCBI Taxonomy" id="1448315"/>
    <lineage>
        <taxon>Eukaryota</taxon>
        <taxon>Fungi</taxon>
        <taxon>Dikarya</taxon>
        <taxon>Ascomycota</taxon>
        <taxon>Pezizomycotina</taxon>
        <taxon>Eurotiomycetes</taxon>
        <taxon>Eurotiomycetidae</taxon>
        <taxon>Eurotiales</taxon>
        <taxon>Aspergillaceae</taxon>
        <taxon>Aspergillus</taxon>
        <taxon>Aspergillus subgen. Circumdati</taxon>
    </lineage>
</organism>
<dbReference type="PROSITE" id="PS50011">
    <property type="entry name" value="PROTEIN_KINASE_DOM"/>
    <property type="match status" value="1"/>
</dbReference>
<dbReference type="STRING" id="1448315.A0A319BVN5"/>
<dbReference type="Pfam" id="PF00069">
    <property type="entry name" value="Pkinase"/>
    <property type="match status" value="1"/>
</dbReference>
<evidence type="ECO:0000256" key="2">
    <source>
        <dbReference type="ARBA" id="ARBA00022840"/>
    </source>
</evidence>
<evidence type="ECO:0000313" key="5">
    <source>
        <dbReference type="Proteomes" id="UP000248340"/>
    </source>
</evidence>
<dbReference type="Gene3D" id="1.10.510.10">
    <property type="entry name" value="Transferase(Phosphotransferase) domain 1"/>
    <property type="match status" value="1"/>
</dbReference>
<keyword evidence="2" id="KW-0067">ATP-binding</keyword>
<dbReference type="PANTHER" id="PTHR24346:SF30">
    <property type="entry name" value="MATERNAL EMBRYONIC LEUCINE ZIPPER KINASE"/>
    <property type="match status" value="1"/>
</dbReference>
<dbReference type="SMART" id="SM00220">
    <property type="entry name" value="S_TKc"/>
    <property type="match status" value="1"/>
</dbReference>
<protein>
    <submittedName>
        <fullName evidence="4">Kinase-like protein</fullName>
    </submittedName>
</protein>
<dbReference type="InterPro" id="IPR011009">
    <property type="entry name" value="Kinase-like_dom_sf"/>
</dbReference>
<accession>A0A319BVN5</accession>
<keyword evidence="4" id="KW-0808">Transferase</keyword>
<keyword evidence="1" id="KW-0547">Nucleotide-binding</keyword>
<dbReference type="Proteomes" id="UP000248340">
    <property type="component" value="Unassembled WGS sequence"/>
</dbReference>
<dbReference type="GO" id="GO:0005524">
    <property type="term" value="F:ATP binding"/>
    <property type="evidence" value="ECO:0007669"/>
    <property type="project" value="UniProtKB-KW"/>
</dbReference>
<proteinExistence type="predicted"/>
<dbReference type="InterPro" id="IPR000719">
    <property type="entry name" value="Prot_kinase_dom"/>
</dbReference>
<evidence type="ECO:0000259" key="3">
    <source>
        <dbReference type="PROSITE" id="PS50011"/>
    </source>
</evidence>
<dbReference type="GeneID" id="37136613"/>
<dbReference type="RefSeq" id="XP_025485610.1">
    <property type="nucleotide sequence ID" value="XM_025633872.1"/>
</dbReference>
<evidence type="ECO:0000256" key="1">
    <source>
        <dbReference type="ARBA" id="ARBA00022741"/>
    </source>
</evidence>
<dbReference type="EMBL" id="KZ821802">
    <property type="protein sequence ID" value="PYH75410.1"/>
    <property type="molecule type" value="Genomic_DNA"/>
</dbReference>
<evidence type="ECO:0000313" key="4">
    <source>
        <dbReference type="EMBL" id="PYH75410.1"/>
    </source>
</evidence>
<dbReference type="GO" id="GO:0005737">
    <property type="term" value="C:cytoplasm"/>
    <property type="evidence" value="ECO:0007669"/>
    <property type="project" value="TreeGrafter"/>
</dbReference>
<keyword evidence="4" id="KW-0418">Kinase</keyword>
<sequence length="290" mass="34039">MTVIKDKYGQIRYYADLSDKNMFILLHKDWKHYPRIDRYYVLKVFWPRPKESNQHYLRRIQSEFSVASSLHHDNIVDTFEVLPIGHGHRCLCMEYCAGGDVHSLIVAAGKLQKEEADCFFKQLIHGVTYLHEEGISHRDLKPENLLLTRDGCLKICGFDYVERFYNDQENKFYLSTGYCGSAPYISPEQYLNTEFDPRRVDIWAAAIIYIVMRTGRNRWNAATNEDEYFKDYMNERTFGRRTSFLEDICYGHSLSIIYAMLSIHPEGRPAASAILTSCWFREIQSCKVCQ</sequence>